<feature type="domain" description="Ig-like" evidence="4">
    <location>
        <begin position="27"/>
        <end position="112"/>
    </location>
</feature>
<dbReference type="EMBL" id="JBCEZU010000089">
    <property type="protein sequence ID" value="KAK9531884.1"/>
    <property type="molecule type" value="Genomic_DNA"/>
</dbReference>
<evidence type="ECO:0000256" key="1">
    <source>
        <dbReference type="SAM" id="MobiDB-lite"/>
    </source>
</evidence>
<feature type="signal peptide" evidence="3">
    <location>
        <begin position="1"/>
        <end position="19"/>
    </location>
</feature>
<evidence type="ECO:0000256" key="3">
    <source>
        <dbReference type="SAM" id="SignalP"/>
    </source>
</evidence>
<dbReference type="InterPro" id="IPR036179">
    <property type="entry name" value="Ig-like_dom_sf"/>
</dbReference>
<dbReference type="SUPFAM" id="SSF48726">
    <property type="entry name" value="Immunoglobulin"/>
    <property type="match status" value="1"/>
</dbReference>
<dbReference type="GO" id="GO:0070374">
    <property type="term" value="P:positive regulation of ERK1 and ERK2 cascade"/>
    <property type="evidence" value="ECO:0007669"/>
    <property type="project" value="TreeGrafter"/>
</dbReference>
<comment type="caution">
    <text evidence="5">The sequence shown here is derived from an EMBL/GenBank/DDBJ whole genome shotgun (WGS) entry which is preliminary data.</text>
</comment>
<evidence type="ECO:0000259" key="4">
    <source>
        <dbReference type="PROSITE" id="PS50835"/>
    </source>
</evidence>
<dbReference type="GO" id="GO:0042289">
    <property type="term" value="F:MHC class II protein binding"/>
    <property type="evidence" value="ECO:0007669"/>
    <property type="project" value="TreeGrafter"/>
</dbReference>
<dbReference type="PANTHER" id="PTHR11422">
    <property type="entry name" value="T-CELL SURFACE GLYCOPROTEIN CD4"/>
    <property type="match status" value="1"/>
</dbReference>
<dbReference type="InterPro" id="IPR007110">
    <property type="entry name" value="Ig-like_dom"/>
</dbReference>
<dbReference type="Gene3D" id="2.60.40.10">
    <property type="entry name" value="Immunoglobulins"/>
    <property type="match status" value="1"/>
</dbReference>
<dbReference type="PROSITE" id="PS50835">
    <property type="entry name" value="IG_LIKE"/>
    <property type="match status" value="1"/>
</dbReference>
<evidence type="ECO:0000313" key="5">
    <source>
        <dbReference type="EMBL" id="KAK9531884.1"/>
    </source>
</evidence>
<dbReference type="GO" id="GO:0045121">
    <property type="term" value="C:membrane raft"/>
    <property type="evidence" value="ECO:0007669"/>
    <property type="project" value="TreeGrafter"/>
</dbReference>
<feature type="chain" id="PRO_5043486295" description="Ig-like domain-containing protein" evidence="3">
    <location>
        <begin position="20"/>
        <end position="283"/>
    </location>
</feature>
<proteinExistence type="predicted"/>
<reference evidence="5 6" key="1">
    <citation type="journal article" date="2024" name="Genome Biol. Evol.">
        <title>Chromosome-level genome assembly of the viviparous eelpout Zoarces viviparus.</title>
        <authorList>
            <person name="Fuhrmann N."/>
            <person name="Brasseur M.V."/>
            <person name="Bakowski C.E."/>
            <person name="Podsiadlowski L."/>
            <person name="Prost S."/>
            <person name="Krehenwinkel H."/>
            <person name="Mayer C."/>
        </authorList>
    </citation>
    <scope>NUCLEOTIDE SEQUENCE [LARGE SCALE GENOMIC DNA]</scope>
    <source>
        <strain evidence="5">NO-MEL_2022_Ind0_liver</strain>
    </source>
</reference>
<dbReference type="GO" id="GO:0042110">
    <property type="term" value="P:T cell activation"/>
    <property type="evidence" value="ECO:0007669"/>
    <property type="project" value="TreeGrafter"/>
</dbReference>
<dbReference type="GO" id="GO:0035723">
    <property type="term" value="P:interleukin-15-mediated signaling pathway"/>
    <property type="evidence" value="ECO:0007669"/>
    <property type="project" value="TreeGrafter"/>
</dbReference>
<dbReference type="Proteomes" id="UP001488805">
    <property type="component" value="Unassembled WGS sequence"/>
</dbReference>
<evidence type="ECO:0000256" key="2">
    <source>
        <dbReference type="SAM" id="Phobius"/>
    </source>
</evidence>
<feature type="region of interest" description="Disordered" evidence="1">
    <location>
        <begin position="257"/>
        <end position="283"/>
    </location>
</feature>
<dbReference type="PANTHER" id="PTHR11422:SF5">
    <property type="entry name" value="DIVERSE IMMUNOGLOBULIN DOMAIN-CONTAINING PROTEIN 1.1 ISOFORM X1-RELATED"/>
    <property type="match status" value="1"/>
</dbReference>
<organism evidence="5 6">
    <name type="scientific">Zoarces viviparus</name>
    <name type="common">Viviparous eelpout</name>
    <name type="synonym">Blennius viviparus</name>
    <dbReference type="NCBI Taxonomy" id="48416"/>
    <lineage>
        <taxon>Eukaryota</taxon>
        <taxon>Metazoa</taxon>
        <taxon>Chordata</taxon>
        <taxon>Craniata</taxon>
        <taxon>Vertebrata</taxon>
        <taxon>Euteleostomi</taxon>
        <taxon>Actinopterygii</taxon>
        <taxon>Neopterygii</taxon>
        <taxon>Teleostei</taxon>
        <taxon>Neoteleostei</taxon>
        <taxon>Acanthomorphata</taxon>
        <taxon>Eupercaria</taxon>
        <taxon>Perciformes</taxon>
        <taxon>Cottioidei</taxon>
        <taxon>Zoarcales</taxon>
        <taxon>Zoarcidae</taxon>
        <taxon>Zoarcinae</taxon>
        <taxon>Zoarces</taxon>
    </lineage>
</organism>
<dbReference type="InterPro" id="IPR003599">
    <property type="entry name" value="Ig_sub"/>
</dbReference>
<dbReference type="GO" id="GO:0009897">
    <property type="term" value="C:external side of plasma membrane"/>
    <property type="evidence" value="ECO:0007669"/>
    <property type="project" value="TreeGrafter"/>
</dbReference>
<dbReference type="InterPro" id="IPR013783">
    <property type="entry name" value="Ig-like_fold"/>
</dbReference>
<keyword evidence="2" id="KW-1133">Transmembrane helix</keyword>
<accession>A0AAW1FAA8</accession>
<dbReference type="GO" id="GO:1990782">
    <property type="term" value="F:protein tyrosine kinase binding"/>
    <property type="evidence" value="ECO:0007669"/>
    <property type="project" value="TreeGrafter"/>
</dbReference>
<dbReference type="AlphaFoldDB" id="A0AAW1FAA8"/>
<keyword evidence="2" id="KW-0812">Transmembrane</keyword>
<evidence type="ECO:0000313" key="6">
    <source>
        <dbReference type="Proteomes" id="UP001488805"/>
    </source>
</evidence>
<gene>
    <name evidence="5" type="ORF">VZT92_011277</name>
</gene>
<keyword evidence="3" id="KW-0732">Signal</keyword>
<sequence length="283" mass="31091">MRLEFILISVLQFEALISGQIIYKRAGEDAVLPCAGASSSDPACPLVSWVYRTEPVQRPARVEIGNVSARLSVDTTCSLVIKSVTAKDVSLYTCQQEGIVNRNVYLNVLTISPSPPDADPKRDGEVTLVCTLWRHSRLRACRQDGLNWLDETRTELRGRGPGFHVPGQMQCVSTLTVKRQSGHNRRYTCQFVDSRDVTVEAEYTPDFTGGTPSDPDATGWSPLSSVMLALRVGGLVLMVVITVVVIRIRWNKKTLDDDKVNDDDGGGGQYENVEAPRAAARLA</sequence>
<feature type="transmembrane region" description="Helical" evidence="2">
    <location>
        <begin position="228"/>
        <end position="246"/>
    </location>
</feature>
<name>A0AAW1FAA8_ZOAVI</name>
<dbReference type="SMART" id="SM00409">
    <property type="entry name" value="IG"/>
    <property type="match status" value="1"/>
</dbReference>
<keyword evidence="2" id="KW-0472">Membrane</keyword>
<keyword evidence="6" id="KW-1185">Reference proteome</keyword>
<protein>
    <recommendedName>
        <fullName evidence="4">Ig-like domain-containing protein</fullName>
    </recommendedName>
</protein>